<dbReference type="GO" id="GO:0035556">
    <property type="term" value="P:intracellular signal transduction"/>
    <property type="evidence" value="ECO:0007669"/>
    <property type="project" value="InterPro"/>
</dbReference>
<dbReference type="GO" id="GO:0004016">
    <property type="term" value="F:adenylate cyclase activity"/>
    <property type="evidence" value="ECO:0007669"/>
    <property type="project" value="UniProtKB-EC"/>
</dbReference>
<feature type="domain" description="Guanylate cyclase" evidence="16">
    <location>
        <begin position="242"/>
        <end position="369"/>
    </location>
</feature>
<dbReference type="SUPFAM" id="SSF55073">
    <property type="entry name" value="Nucleotide cyclase"/>
    <property type="match status" value="2"/>
</dbReference>
<evidence type="ECO:0000313" key="18">
    <source>
        <dbReference type="Proteomes" id="UP000288716"/>
    </source>
</evidence>
<accession>A0A443SR95</accession>
<sequence>MQNALKRNTKVKRCVSIMQTFSIEIYISGAMGIFDQMVGLPFLRFSTDGGLFSIIPSRNKFKILIATVIWIISTSVVCVSLDYKPSDQCSPIAAFFAILFAQIIFFFSSNISLFLSISTFIAHSFIAIYFSKHLNWRKTISENIVLLLSLFTGVAYRHLALNAFAKTFKGANCVIEDRIKLEYEKEQQEQLLLSVIPAYVAAEVKRRIMVKMTNVGNEHQTQVSSSKQRFHELYVQRHNNVSLLYADIVNFTPLSEQLSASELVRTLNDLFGRFDQIAQDNKCMRIKILGDCYYCVSGLPISRPAHAFNCTQMGLLMIEAIRTVREATGVNVDMRIGVHSGNVLCGVIGLRKWQYDVWSDDVTLAMHMESGGVPGRVHITKATLVLLENRYETEPGNGDQRDPYLAQHKIETFLIIPKKKGNELNDQNGNEEATNCIPRRSASVSNHVKRGAKYMECWGADKPFTNISKSTLAKNIRLTSLSLIETNLLPNSRLSTCSEMNPFSLAYRRHSLEKQFNEIDLGQHSTPVLYATVAFVFFAIMQLILLPPIWISYTLLLSTGLVLLTVVAFNNWSNIWDKTRETSSKCTVEEDRQDEHLFQISVNVNRCLRSVLSTVAVIFVASTNILSVILLNCDQVNDLIDIQQSNNYSFNQYSDKSIFENDALETNSEEECKQLRLSYVKLSPFPIVVIICTLMYLSFFVKLIFSIVYIIVYIFIRKAFSPELYFQDNFNNEALTISVMSAIILLFDILDRKIEQTFRYDFLWRAKLRVEQDEVETMGGINKILLENILPAHVAQHFLIKTIPTNELYAEKYNSVAVMFASIPNYTEFYDENDINKQGLECLRLLNEIICDFDKILLKPKFSSIEKIKTIGSTYMAAAGLQPGRESLDGNVKVDKEGHYVCVLVEFSLSLMSVLEQINKESFQRFKLRVGLNSGPVIAGVVGAQKPQYDIWGNTVNVASRMDSCGIIGKIQVTENTARLLEENGYECQCRGVIGVKGKGDLTTYFVKTSFDVKHKANHY</sequence>
<dbReference type="PROSITE" id="PS00452">
    <property type="entry name" value="GUANYLATE_CYCLASE_1"/>
    <property type="match status" value="2"/>
</dbReference>
<evidence type="ECO:0000256" key="4">
    <source>
        <dbReference type="ARBA" id="ARBA00012201"/>
    </source>
</evidence>
<organism evidence="17 18">
    <name type="scientific">Leptotrombidium deliense</name>
    <dbReference type="NCBI Taxonomy" id="299467"/>
    <lineage>
        <taxon>Eukaryota</taxon>
        <taxon>Metazoa</taxon>
        <taxon>Ecdysozoa</taxon>
        <taxon>Arthropoda</taxon>
        <taxon>Chelicerata</taxon>
        <taxon>Arachnida</taxon>
        <taxon>Acari</taxon>
        <taxon>Acariformes</taxon>
        <taxon>Trombidiformes</taxon>
        <taxon>Prostigmata</taxon>
        <taxon>Anystina</taxon>
        <taxon>Parasitengona</taxon>
        <taxon>Trombiculoidea</taxon>
        <taxon>Trombiculidae</taxon>
        <taxon>Leptotrombidium</taxon>
    </lineage>
</organism>
<evidence type="ECO:0000256" key="2">
    <source>
        <dbReference type="ARBA" id="ARBA00001946"/>
    </source>
</evidence>
<dbReference type="InterPro" id="IPR029787">
    <property type="entry name" value="Nucleotide_cyclase"/>
</dbReference>
<evidence type="ECO:0000256" key="12">
    <source>
        <dbReference type="ARBA" id="ARBA00023136"/>
    </source>
</evidence>
<comment type="caution">
    <text evidence="17">The sequence shown here is derived from an EMBL/GenBank/DDBJ whole genome shotgun (WGS) entry which is preliminary data.</text>
</comment>
<evidence type="ECO:0000256" key="7">
    <source>
        <dbReference type="ARBA" id="ARBA00022741"/>
    </source>
</evidence>
<feature type="transmembrane region" description="Helical" evidence="15">
    <location>
        <begin position="21"/>
        <end position="43"/>
    </location>
</feature>
<comment type="catalytic activity">
    <reaction evidence="1">
        <text>ATP = 3',5'-cyclic AMP + diphosphate</text>
        <dbReference type="Rhea" id="RHEA:15389"/>
        <dbReference type="ChEBI" id="CHEBI:30616"/>
        <dbReference type="ChEBI" id="CHEBI:33019"/>
        <dbReference type="ChEBI" id="CHEBI:58165"/>
        <dbReference type="EC" id="4.6.1.1"/>
    </reaction>
</comment>
<keyword evidence="18" id="KW-1185">Reference proteome</keyword>
<dbReference type="PANTHER" id="PTHR45627">
    <property type="entry name" value="ADENYLATE CYCLASE TYPE 1"/>
    <property type="match status" value="1"/>
</dbReference>
<keyword evidence="6" id="KW-0479">Metal-binding</keyword>
<dbReference type="Pfam" id="PF00211">
    <property type="entry name" value="Guanylate_cyc"/>
    <property type="match status" value="2"/>
</dbReference>
<keyword evidence="10 15" id="KW-1133">Transmembrane helix</keyword>
<dbReference type="FunFam" id="3.30.70.1230:FF:000024">
    <property type="entry name" value="ACXA, isoform A"/>
    <property type="match status" value="1"/>
</dbReference>
<dbReference type="GO" id="GO:0005524">
    <property type="term" value="F:ATP binding"/>
    <property type="evidence" value="ECO:0007669"/>
    <property type="project" value="UniProtKB-KW"/>
</dbReference>
<evidence type="ECO:0000259" key="16">
    <source>
        <dbReference type="PROSITE" id="PS50125"/>
    </source>
</evidence>
<keyword evidence="5 15" id="KW-0812">Transmembrane</keyword>
<feature type="transmembrane region" description="Helical" evidence="15">
    <location>
        <begin position="553"/>
        <end position="572"/>
    </location>
</feature>
<comment type="subcellular location">
    <subcellularLocation>
        <location evidence="3">Membrane</location>
        <topology evidence="3">Multi-pass membrane protein</topology>
    </subcellularLocation>
</comment>
<dbReference type="InterPro" id="IPR018297">
    <property type="entry name" value="A/G_cyclase_CS"/>
</dbReference>
<reference evidence="17 18" key="1">
    <citation type="journal article" date="2018" name="Gigascience">
        <title>Genomes of trombidid mites reveal novel predicted allergens and laterally-transferred genes associated with secondary metabolism.</title>
        <authorList>
            <person name="Dong X."/>
            <person name="Chaisiri K."/>
            <person name="Xia D."/>
            <person name="Armstrong S.D."/>
            <person name="Fang Y."/>
            <person name="Donnelly M.J."/>
            <person name="Kadowaki T."/>
            <person name="McGarry J.W."/>
            <person name="Darby A.C."/>
            <person name="Makepeace B.L."/>
        </authorList>
    </citation>
    <scope>NUCLEOTIDE SEQUENCE [LARGE SCALE GENOMIC DNA]</scope>
    <source>
        <strain evidence="17">UoL-UT</strain>
    </source>
</reference>
<protein>
    <recommendedName>
        <fullName evidence="4">adenylate cyclase</fullName>
        <ecNumber evidence="4">4.6.1.1</ecNumber>
    </recommendedName>
</protein>
<evidence type="ECO:0000256" key="5">
    <source>
        <dbReference type="ARBA" id="ARBA00022692"/>
    </source>
</evidence>
<feature type="domain" description="Guanylate cyclase" evidence="16">
    <location>
        <begin position="817"/>
        <end position="963"/>
    </location>
</feature>
<feature type="transmembrane region" description="Helical" evidence="15">
    <location>
        <begin position="143"/>
        <end position="165"/>
    </location>
</feature>
<name>A0A443SR95_9ACAR</name>
<dbReference type="Proteomes" id="UP000288716">
    <property type="component" value="Unassembled WGS sequence"/>
</dbReference>
<dbReference type="Gene3D" id="3.30.70.1230">
    <property type="entry name" value="Nucleotide cyclase"/>
    <property type="match status" value="2"/>
</dbReference>
<dbReference type="STRING" id="299467.A0A443SR95"/>
<keyword evidence="11" id="KW-0115">cAMP biosynthesis</keyword>
<keyword evidence="9" id="KW-0460">Magnesium</keyword>
<keyword evidence="13 14" id="KW-0456">Lyase</keyword>
<dbReference type="EC" id="4.6.1.1" evidence="4"/>
<feature type="transmembrane region" description="Helical" evidence="15">
    <location>
        <begin position="90"/>
        <end position="107"/>
    </location>
</feature>
<dbReference type="EMBL" id="NCKV01000669">
    <property type="protein sequence ID" value="RWS30033.1"/>
    <property type="molecule type" value="Genomic_DNA"/>
</dbReference>
<feature type="transmembrane region" description="Helical" evidence="15">
    <location>
        <begin position="63"/>
        <end position="83"/>
    </location>
</feature>
<evidence type="ECO:0000256" key="1">
    <source>
        <dbReference type="ARBA" id="ARBA00001593"/>
    </source>
</evidence>
<dbReference type="InterPro" id="IPR001054">
    <property type="entry name" value="A/G_cyclase"/>
</dbReference>
<dbReference type="AlphaFoldDB" id="A0A443SR95"/>
<dbReference type="GO" id="GO:0046872">
    <property type="term" value="F:metal ion binding"/>
    <property type="evidence" value="ECO:0007669"/>
    <property type="project" value="UniProtKB-KW"/>
</dbReference>
<dbReference type="GO" id="GO:0006171">
    <property type="term" value="P:cAMP biosynthetic process"/>
    <property type="evidence" value="ECO:0007669"/>
    <property type="project" value="UniProtKB-KW"/>
</dbReference>
<evidence type="ECO:0000256" key="14">
    <source>
        <dbReference type="RuleBase" id="RU000405"/>
    </source>
</evidence>
<keyword evidence="7" id="KW-0547">Nucleotide-binding</keyword>
<gene>
    <name evidence="17" type="ORF">B4U80_11642</name>
</gene>
<dbReference type="SMART" id="SM00044">
    <property type="entry name" value="CYCc"/>
    <property type="match status" value="2"/>
</dbReference>
<dbReference type="GO" id="GO:0007193">
    <property type="term" value="P:adenylate cyclase-inhibiting G protein-coupled receptor signaling pathway"/>
    <property type="evidence" value="ECO:0007669"/>
    <property type="project" value="TreeGrafter"/>
</dbReference>
<dbReference type="VEuPathDB" id="VectorBase:LDEU002007"/>
<feature type="transmembrane region" description="Helical" evidence="15">
    <location>
        <begin position="685"/>
        <end position="714"/>
    </location>
</feature>
<comment type="cofactor">
    <cofactor evidence="2">
        <name>Mg(2+)</name>
        <dbReference type="ChEBI" id="CHEBI:18420"/>
    </cofactor>
</comment>
<keyword evidence="8" id="KW-0067">ATP-binding</keyword>
<evidence type="ECO:0000256" key="13">
    <source>
        <dbReference type="ARBA" id="ARBA00023239"/>
    </source>
</evidence>
<dbReference type="PROSITE" id="PS50125">
    <property type="entry name" value="GUANYLATE_CYCLASE_2"/>
    <property type="match status" value="2"/>
</dbReference>
<evidence type="ECO:0000256" key="6">
    <source>
        <dbReference type="ARBA" id="ARBA00022723"/>
    </source>
</evidence>
<dbReference type="PANTHER" id="PTHR45627:SF12">
    <property type="entry name" value="ADENYLATE CYCLASE TYPE 2"/>
    <property type="match status" value="1"/>
</dbReference>
<evidence type="ECO:0000256" key="9">
    <source>
        <dbReference type="ARBA" id="ARBA00022842"/>
    </source>
</evidence>
<proteinExistence type="inferred from homology"/>
<comment type="similarity">
    <text evidence="14">Belongs to the adenylyl cyclase class-4/guanylyl cyclase family.</text>
</comment>
<feature type="transmembrane region" description="Helical" evidence="15">
    <location>
        <begin position="528"/>
        <end position="546"/>
    </location>
</feature>
<evidence type="ECO:0000313" key="17">
    <source>
        <dbReference type="EMBL" id="RWS30033.1"/>
    </source>
</evidence>
<dbReference type="OrthoDB" id="10035433at2759"/>
<evidence type="ECO:0000256" key="10">
    <source>
        <dbReference type="ARBA" id="ARBA00022989"/>
    </source>
</evidence>
<dbReference type="GO" id="GO:0005886">
    <property type="term" value="C:plasma membrane"/>
    <property type="evidence" value="ECO:0007669"/>
    <property type="project" value="TreeGrafter"/>
</dbReference>
<evidence type="ECO:0000256" key="15">
    <source>
        <dbReference type="SAM" id="Phobius"/>
    </source>
</evidence>
<feature type="transmembrane region" description="Helical" evidence="15">
    <location>
        <begin position="611"/>
        <end position="631"/>
    </location>
</feature>
<keyword evidence="12 15" id="KW-0472">Membrane</keyword>
<dbReference type="GO" id="GO:0007189">
    <property type="term" value="P:adenylate cyclase-activating G protein-coupled receptor signaling pathway"/>
    <property type="evidence" value="ECO:0007669"/>
    <property type="project" value="TreeGrafter"/>
</dbReference>
<dbReference type="FunFam" id="3.30.70.1230:FF:000032">
    <property type="entry name" value="Adenylyl cyclase 78C"/>
    <property type="match status" value="1"/>
</dbReference>
<evidence type="ECO:0000256" key="3">
    <source>
        <dbReference type="ARBA" id="ARBA00004141"/>
    </source>
</evidence>
<evidence type="ECO:0000256" key="8">
    <source>
        <dbReference type="ARBA" id="ARBA00022840"/>
    </source>
</evidence>
<dbReference type="CDD" id="cd07302">
    <property type="entry name" value="CHD"/>
    <property type="match status" value="2"/>
</dbReference>
<evidence type="ECO:0000256" key="11">
    <source>
        <dbReference type="ARBA" id="ARBA00022998"/>
    </source>
</evidence>
<feature type="transmembrane region" description="Helical" evidence="15">
    <location>
        <begin position="734"/>
        <end position="750"/>
    </location>
</feature>